<keyword evidence="2" id="KW-1185">Reference proteome</keyword>
<protein>
    <submittedName>
        <fullName evidence="1">Uncharacterized protein</fullName>
    </submittedName>
</protein>
<dbReference type="EMBL" id="JAPDGR010000539">
    <property type="protein sequence ID" value="KAJ2989348.1"/>
    <property type="molecule type" value="Genomic_DNA"/>
</dbReference>
<sequence length="458" mass="48483">MNSPQEPQQQPAMEMASMSAPGVVTQQPLPEVDYQSPITTPQSQIIEPAPEPANNSEGSDTYSVDNGPGLKARVYELQPPPHLQSQICSEPSLQSHEEEHRDDGEQPLVVDGTIAAFHNHQSVLVGTNSNPVLEGGESSLDPTPNPILQDSESSLEQIPRARTVERFYEEGRPIGQLVTRLSQLDSFFNSEDTLDDPRSPAFSFAPSLMMIGDHHRTNEPVAASSSSVVLNREQLTNLPVTTALGTAVLYDEENRNPPVAARSISVLSPGQLANLSVANSLEAVMLNDEQYTNRQVADGSDSLSSGAGFFGLSADLRGVTWSDQEIAYIRTAFGVSQIASDGRSPVMIGVSDWDPWAEDSEGTQFTPADDSPHLNGGDPTPAYGPPHLNGGGLTPAYSPPHLNGGQSSTLAGGPPHLNGGHYSRLAGGSPHLNGGESSIPAHGPPHLNGGESSTPDPL</sequence>
<proteinExistence type="predicted"/>
<name>A0ACC1PC85_9PEZI</name>
<evidence type="ECO:0000313" key="1">
    <source>
        <dbReference type="EMBL" id="KAJ2989348.1"/>
    </source>
</evidence>
<accession>A0ACC1PC85</accession>
<dbReference type="Proteomes" id="UP001143856">
    <property type="component" value="Unassembled WGS sequence"/>
</dbReference>
<gene>
    <name evidence="1" type="ORF">NUW58_g3516</name>
</gene>
<evidence type="ECO:0000313" key="2">
    <source>
        <dbReference type="Proteomes" id="UP001143856"/>
    </source>
</evidence>
<comment type="caution">
    <text evidence="1">The sequence shown here is derived from an EMBL/GenBank/DDBJ whole genome shotgun (WGS) entry which is preliminary data.</text>
</comment>
<organism evidence="1 2">
    <name type="scientific">Xylaria curta</name>
    <dbReference type="NCBI Taxonomy" id="42375"/>
    <lineage>
        <taxon>Eukaryota</taxon>
        <taxon>Fungi</taxon>
        <taxon>Dikarya</taxon>
        <taxon>Ascomycota</taxon>
        <taxon>Pezizomycotina</taxon>
        <taxon>Sordariomycetes</taxon>
        <taxon>Xylariomycetidae</taxon>
        <taxon>Xylariales</taxon>
        <taxon>Xylariaceae</taxon>
        <taxon>Xylaria</taxon>
    </lineage>
</organism>
<reference evidence="1" key="1">
    <citation type="submission" date="2022-10" db="EMBL/GenBank/DDBJ databases">
        <title>Genome Sequence of Xylaria curta.</title>
        <authorList>
            <person name="Buettner E."/>
        </authorList>
    </citation>
    <scope>NUCLEOTIDE SEQUENCE</scope>
    <source>
        <strain evidence="1">Babe10</strain>
    </source>
</reference>